<dbReference type="Gene3D" id="3.40.50.720">
    <property type="entry name" value="NAD(P)-binding Rossmann-like Domain"/>
    <property type="match status" value="1"/>
</dbReference>
<dbReference type="InterPro" id="IPR013120">
    <property type="entry name" value="FAR_NAD-bd"/>
</dbReference>
<comment type="similarity">
    <text evidence="1 4">Belongs to the fatty acyl-CoA reductase family.</text>
</comment>
<comment type="caution">
    <text evidence="7">The sequence shown here is derived from an EMBL/GenBank/DDBJ whole genome shotgun (WGS) entry which is preliminary data.</text>
</comment>
<reference evidence="7 8" key="1">
    <citation type="journal article" date="2018" name="J. Allergy Clin. Immunol.">
        <title>High-quality assembly of Dermatophagoides pteronyssinus genome and transcriptome reveals a wide range of novel allergens.</title>
        <authorList>
            <person name="Liu X.Y."/>
            <person name="Yang K.Y."/>
            <person name="Wang M.Q."/>
            <person name="Kwok J.S."/>
            <person name="Zeng X."/>
            <person name="Yang Z."/>
            <person name="Xiao X.J."/>
            <person name="Lau C.P."/>
            <person name="Li Y."/>
            <person name="Huang Z.M."/>
            <person name="Ba J.G."/>
            <person name="Yim A.K."/>
            <person name="Ouyang C.Y."/>
            <person name="Ngai S.M."/>
            <person name="Chan T.F."/>
            <person name="Leung E.L."/>
            <person name="Liu L."/>
            <person name="Liu Z.G."/>
            <person name="Tsui S.K."/>
        </authorList>
    </citation>
    <scope>NUCLEOTIDE SEQUENCE [LARGE SCALE GENOMIC DNA]</scope>
    <source>
        <strain evidence="7">Derp</strain>
    </source>
</reference>
<reference evidence="7 8" key="2">
    <citation type="journal article" date="2022" name="Mol. Biol. Evol.">
        <title>Comparative Genomics Reveals Insights into the Divergent Evolution of Astigmatic Mites and Household Pest Adaptations.</title>
        <authorList>
            <person name="Xiong Q."/>
            <person name="Wan A.T."/>
            <person name="Liu X."/>
            <person name="Fung C.S."/>
            <person name="Xiao X."/>
            <person name="Malainual N."/>
            <person name="Hou J."/>
            <person name="Wang L."/>
            <person name="Wang M."/>
            <person name="Yang K.Y."/>
            <person name="Cui Y."/>
            <person name="Leung E.L."/>
            <person name="Nong W."/>
            <person name="Shin S.K."/>
            <person name="Au S.W."/>
            <person name="Jeong K.Y."/>
            <person name="Chew F.T."/>
            <person name="Hui J.H."/>
            <person name="Leung T.F."/>
            <person name="Tungtrongchitr A."/>
            <person name="Zhong N."/>
            <person name="Liu Z."/>
            <person name="Tsui S.K."/>
        </authorList>
    </citation>
    <scope>NUCLEOTIDE SEQUENCE [LARGE SCALE GENOMIC DNA]</scope>
    <source>
        <strain evidence="7">Derp</strain>
    </source>
</reference>
<evidence type="ECO:0000256" key="4">
    <source>
        <dbReference type="RuleBase" id="RU363097"/>
    </source>
</evidence>
<dbReference type="Proteomes" id="UP000887458">
    <property type="component" value="Unassembled WGS sequence"/>
</dbReference>
<evidence type="ECO:0000313" key="7">
    <source>
        <dbReference type="EMBL" id="KAH9417181.1"/>
    </source>
</evidence>
<keyword evidence="4" id="KW-0560">Oxidoreductase</keyword>
<comment type="catalytic activity">
    <reaction evidence="4">
        <text>a long-chain fatty acyl-CoA + 2 NADPH + 2 H(+) = a long-chain primary fatty alcohol + 2 NADP(+) + CoA</text>
        <dbReference type="Rhea" id="RHEA:52716"/>
        <dbReference type="ChEBI" id="CHEBI:15378"/>
        <dbReference type="ChEBI" id="CHEBI:57287"/>
        <dbReference type="ChEBI" id="CHEBI:57783"/>
        <dbReference type="ChEBI" id="CHEBI:58349"/>
        <dbReference type="ChEBI" id="CHEBI:77396"/>
        <dbReference type="ChEBI" id="CHEBI:83139"/>
        <dbReference type="EC" id="1.2.1.84"/>
    </reaction>
</comment>
<dbReference type="PANTHER" id="PTHR11011">
    <property type="entry name" value="MALE STERILITY PROTEIN 2-RELATED"/>
    <property type="match status" value="1"/>
</dbReference>
<keyword evidence="8" id="KW-1185">Reference proteome</keyword>
<dbReference type="Pfam" id="PF03015">
    <property type="entry name" value="Sterile"/>
    <property type="match status" value="1"/>
</dbReference>
<keyword evidence="3 4" id="KW-0443">Lipid metabolism</keyword>
<evidence type="ECO:0000259" key="6">
    <source>
        <dbReference type="Pfam" id="PF07993"/>
    </source>
</evidence>
<sequence>MFHYETLIETPPCSTDLSSSPLRCNNDDNNQTRLDFTYLQELLLSQKQQNQQQASNNDKIITKSSTLLSNRHEFDIKYLNIIDFYRNKTILITGATGFIGKVLLEKFLRIGVLDRIYVLLRSKHNKTPYERLQELLNQSPCFQFNRKQLNFEKVFAIDGDITQKDLGLSFEDHRLLIQQVNIVIHSAASVQFKGNLRIFIEQNVFGTDNIMRLCTEMINLKSVVYVSTAYSNCNLSMIEEKIYPINYTIPYAYVNDNIDEFIDDIMWKYGNIWPKSGHQALWGRPNCYTFSKALAELLLVKKYGNKLPYVICRPSIVTHSVAEPTFGWCDTKNGVSGAMILGGLGIARTMILNGKCKADVIPVDYVVNGLIVVAAHTAIVPVEQRKQVVHLTSGERNPITWGELLNRSRECVATKPFLKQIRPLAKKPETINTYYGRLSHQMTKIFSHYCFALVADGLAMITGNKPFLLNITKRMHLGFDTLEPFTNNEWQFRSQNYLDIFYQLSPHEQEIFRSDIGQIDWMKYVDNATLGTRRYLLKEDDSTIDQAIQRQKFINWAYGSGEALAYLGIFGTIWWQIFSEHIEQM</sequence>
<feature type="domain" description="Thioester reductase (TE)" evidence="6">
    <location>
        <begin position="92"/>
        <end position="368"/>
    </location>
</feature>
<dbReference type="SUPFAM" id="SSF51735">
    <property type="entry name" value="NAD(P)-binding Rossmann-fold domains"/>
    <property type="match status" value="1"/>
</dbReference>
<dbReference type="EMBL" id="NJHN03000078">
    <property type="protein sequence ID" value="KAH9417181.1"/>
    <property type="molecule type" value="Genomic_DNA"/>
</dbReference>
<feature type="domain" description="Fatty acyl-CoA reductase C-terminal" evidence="5">
    <location>
        <begin position="448"/>
        <end position="539"/>
    </location>
</feature>
<dbReference type="InterPro" id="IPR026055">
    <property type="entry name" value="FAR"/>
</dbReference>
<dbReference type="InterPro" id="IPR036291">
    <property type="entry name" value="NAD(P)-bd_dom_sf"/>
</dbReference>
<dbReference type="CDD" id="cd09071">
    <property type="entry name" value="FAR_C"/>
    <property type="match status" value="1"/>
</dbReference>
<evidence type="ECO:0000256" key="1">
    <source>
        <dbReference type="ARBA" id="ARBA00005928"/>
    </source>
</evidence>
<dbReference type="InterPro" id="IPR033640">
    <property type="entry name" value="FAR_C"/>
</dbReference>
<accession>A0ABQ8J3Q8</accession>
<name>A0ABQ8J3Q8_DERPT</name>
<evidence type="ECO:0000256" key="3">
    <source>
        <dbReference type="ARBA" id="ARBA00023098"/>
    </source>
</evidence>
<proteinExistence type="inferred from homology"/>
<dbReference type="PANTHER" id="PTHR11011:SF116">
    <property type="entry name" value="FATTY ACYL-COA REDUCTASE CG5065-RELATED"/>
    <property type="match status" value="1"/>
</dbReference>
<dbReference type="CDD" id="cd05236">
    <property type="entry name" value="FAR-N_SDR_e"/>
    <property type="match status" value="1"/>
</dbReference>
<evidence type="ECO:0000256" key="2">
    <source>
        <dbReference type="ARBA" id="ARBA00022516"/>
    </source>
</evidence>
<evidence type="ECO:0000313" key="8">
    <source>
        <dbReference type="Proteomes" id="UP000887458"/>
    </source>
</evidence>
<keyword evidence="4" id="KW-0521">NADP</keyword>
<protein>
    <recommendedName>
        <fullName evidence="4">Fatty acyl-CoA reductase</fullName>
        <ecNumber evidence="4">1.2.1.84</ecNumber>
    </recommendedName>
</protein>
<gene>
    <name evidence="7" type="ORF">DERP_012927</name>
</gene>
<keyword evidence="2 4" id="KW-0444">Lipid biosynthesis</keyword>
<dbReference type="Pfam" id="PF07993">
    <property type="entry name" value="NAD_binding_4"/>
    <property type="match status" value="1"/>
</dbReference>
<organism evidence="7 8">
    <name type="scientific">Dermatophagoides pteronyssinus</name>
    <name type="common">European house dust mite</name>
    <dbReference type="NCBI Taxonomy" id="6956"/>
    <lineage>
        <taxon>Eukaryota</taxon>
        <taxon>Metazoa</taxon>
        <taxon>Ecdysozoa</taxon>
        <taxon>Arthropoda</taxon>
        <taxon>Chelicerata</taxon>
        <taxon>Arachnida</taxon>
        <taxon>Acari</taxon>
        <taxon>Acariformes</taxon>
        <taxon>Sarcoptiformes</taxon>
        <taxon>Astigmata</taxon>
        <taxon>Psoroptidia</taxon>
        <taxon>Analgoidea</taxon>
        <taxon>Pyroglyphidae</taxon>
        <taxon>Dermatophagoidinae</taxon>
        <taxon>Dermatophagoides</taxon>
    </lineage>
</organism>
<comment type="function">
    <text evidence="4">Catalyzes the reduction of fatty acyl-CoA to fatty alcohols.</text>
</comment>
<dbReference type="EC" id="1.2.1.84" evidence="4"/>
<evidence type="ECO:0000259" key="5">
    <source>
        <dbReference type="Pfam" id="PF03015"/>
    </source>
</evidence>